<dbReference type="AlphaFoldDB" id="A0A7X0P6M7"/>
<proteinExistence type="predicted"/>
<name>A0A7X0P6M7_9ACTN</name>
<dbReference type="GO" id="GO:0003677">
    <property type="term" value="F:DNA binding"/>
    <property type="evidence" value="ECO:0007669"/>
    <property type="project" value="InterPro"/>
</dbReference>
<comment type="caution">
    <text evidence="2">The sequence shown here is derived from an EMBL/GenBank/DDBJ whole genome shotgun (WGS) entry which is preliminary data.</text>
</comment>
<dbReference type="Gene3D" id="1.10.260.40">
    <property type="entry name" value="lambda repressor-like DNA-binding domains"/>
    <property type="match status" value="1"/>
</dbReference>
<dbReference type="Proteomes" id="UP000565579">
    <property type="component" value="Unassembled WGS sequence"/>
</dbReference>
<reference evidence="2 3" key="1">
    <citation type="submission" date="2020-08" db="EMBL/GenBank/DDBJ databases">
        <title>Sequencing the genomes of 1000 actinobacteria strains.</title>
        <authorList>
            <person name="Klenk H.-P."/>
        </authorList>
    </citation>
    <scope>NUCLEOTIDE SEQUENCE [LARGE SCALE GENOMIC DNA]</scope>
    <source>
        <strain evidence="2 3">DSM 43768</strain>
    </source>
</reference>
<dbReference type="InterPro" id="IPR001387">
    <property type="entry name" value="Cro/C1-type_HTH"/>
</dbReference>
<evidence type="ECO:0000259" key="1">
    <source>
        <dbReference type="PROSITE" id="PS50943"/>
    </source>
</evidence>
<dbReference type="SUPFAM" id="SSF47413">
    <property type="entry name" value="lambda repressor-like DNA-binding domains"/>
    <property type="match status" value="1"/>
</dbReference>
<dbReference type="CDD" id="cd00093">
    <property type="entry name" value="HTH_XRE"/>
    <property type="match status" value="1"/>
</dbReference>
<dbReference type="EMBL" id="JACHMI010000001">
    <property type="protein sequence ID" value="MBB6556239.1"/>
    <property type="molecule type" value="Genomic_DNA"/>
</dbReference>
<feature type="domain" description="HTH cro/C1-type" evidence="1">
    <location>
        <begin position="27"/>
        <end position="68"/>
    </location>
</feature>
<evidence type="ECO:0000313" key="2">
    <source>
        <dbReference type="EMBL" id="MBB6556239.1"/>
    </source>
</evidence>
<accession>A0A7X0P6M7</accession>
<dbReference type="RefSeq" id="WP_185110713.1">
    <property type="nucleotide sequence ID" value="NZ_BAAAXY010000153.1"/>
</dbReference>
<organism evidence="2 3">
    <name type="scientific">Nonomuraea rubra</name>
    <dbReference type="NCBI Taxonomy" id="46180"/>
    <lineage>
        <taxon>Bacteria</taxon>
        <taxon>Bacillati</taxon>
        <taxon>Actinomycetota</taxon>
        <taxon>Actinomycetes</taxon>
        <taxon>Streptosporangiales</taxon>
        <taxon>Streptosporangiaceae</taxon>
        <taxon>Nonomuraea</taxon>
    </lineage>
</organism>
<sequence length="77" mass="8691">MKCTIRLRRDQLDKYRRIAGLTTEQRLADKMGHHQGTVNKVLNGYQTPSKEFIASLVAAFDGAAFDDLWEIVPLEAA</sequence>
<dbReference type="InterPro" id="IPR010982">
    <property type="entry name" value="Lambda_DNA-bd_dom_sf"/>
</dbReference>
<dbReference type="Pfam" id="PF01381">
    <property type="entry name" value="HTH_3"/>
    <property type="match status" value="1"/>
</dbReference>
<keyword evidence="3" id="KW-1185">Reference proteome</keyword>
<evidence type="ECO:0000313" key="3">
    <source>
        <dbReference type="Proteomes" id="UP000565579"/>
    </source>
</evidence>
<gene>
    <name evidence="2" type="ORF">HD593_011034</name>
</gene>
<dbReference type="PROSITE" id="PS50943">
    <property type="entry name" value="HTH_CROC1"/>
    <property type="match status" value="1"/>
</dbReference>
<protein>
    <submittedName>
        <fullName evidence="2">Transcriptional regulator with XRE-family HTH domain</fullName>
    </submittedName>
</protein>